<comment type="caution">
    <text evidence="1">Lacks conserved residue(s) required for the propagation of feature annotation.</text>
</comment>
<accession>A0A1B2EBA0</accession>
<dbReference type="OrthoDB" id="7210814at2"/>
<sequence>MSAVKPQRILIADDNPIMRETLAQWLSAQAHEVITADTGERAFLALRDWSHPIGWLYTRAVLPGLVDGWILADQYHEVHENRVVILAGAEQEVSSRGDLVLKQPTAVAVFNAIQQALVAAKTATFTTDVAEASQAA</sequence>
<dbReference type="SUPFAM" id="SSF52172">
    <property type="entry name" value="CheY-like"/>
    <property type="match status" value="1"/>
</dbReference>
<dbReference type="KEGG" id="moc:BB934_02590"/>
<feature type="domain" description="Response regulatory" evidence="2">
    <location>
        <begin position="8"/>
        <end position="117"/>
    </location>
</feature>
<dbReference type="EMBL" id="CP016616">
    <property type="protein sequence ID" value="ANY77241.1"/>
    <property type="molecule type" value="Genomic_DNA"/>
</dbReference>
<name>A0A1B2EBA0_9HYPH</name>
<dbReference type="Gene3D" id="3.40.50.2300">
    <property type="match status" value="1"/>
</dbReference>
<evidence type="ECO:0000259" key="2">
    <source>
        <dbReference type="PROSITE" id="PS50110"/>
    </source>
</evidence>
<dbReference type="AlphaFoldDB" id="A0A1B2EBA0"/>
<dbReference type="RefSeq" id="WP_099508233.1">
    <property type="nucleotide sequence ID" value="NZ_CP016616.1"/>
</dbReference>
<protein>
    <recommendedName>
        <fullName evidence="2">Response regulatory domain-containing protein</fullName>
    </recommendedName>
</protein>
<reference evidence="3" key="1">
    <citation type="submission" date="2016-07" db="EMBL/GenBank/DDBJ databases">
        <title>Microvirga ossetica sp. nov. a new species of rhizobia isolated from root nodules of the legume species Vicia alpestris Steven originated from North Ossetia region in the Caucasus.</title>
        <authorList>
            <person name="Safronova V.I."/>
            <person name="Kuznetsova I.G."/>
            <person name="Sazanova A.L."/>
            <person name="Belimov A."/>
            <person name="Andronov E."/>
            <person name="Osledkin Y.S."/>
            <person name="Onishchuk O.P."/>
            <person name="Kurchak O.N."/>
            <person name="Shaposhnikov A.I."/>
            <person name="Willems A."/>
            <person name="Tikhonovich I.A."/>
        </authorList>
    </citation>
    <scope>NUCLEOTIDE SEQUENCE [LARGE SCALE GENOMIC DNA]</scope>
    <source>
        <strain evidence="3">V5/3M</strain>
    </source>
</reference>
<dbReference type="InterPro" id="IPR001789">
    <property type="entry name" value="Sig_transdc_resp-reg_receiver"/>
</dbReference>
<evidence type="ECO:0000256" key="1">
    <source>
        <dbReference type="PROSITE-ProRule" id="PRU00169"/>
    </source>
</evidence>
<evidence type="ECO:0000313" key="3">
    <source>
        <dbReference type="EMBL" id="ANY77241.1"/>
    </source>
</evidence>
<proteinExistence type="predicted"/>
<dbReference type="GO" id="GO:0000160">
    <property type="term" value="P:phosphorelay signal transduction system"/>
    <property type="evidence" value="ECO:0007669"/>
    <property type="project" value="InterPro"/>
</dbReference>
<dbReference type="InterPro" id="IPR011006">
    <property type="entry name" value="CheY-like_superfamily"/>
</dbReference>
<organism evidence="3">
    <name type="scientific">Microvirga ossetica</name>
    <dbReference type="NCBI Taxonomy" id="1882682"/>
    <lineage>
        <taxon>Bacteria</taxon>
        <taxon>Pseudomonadati</taxon>
        <taxon>Pseudomonadota</taxon>
        <taxon>Alphaproteobacteria</taxon>
        <taxon>Hyphomicrobiales</taxon>
        <taxon>Methylobacteriaceae</taxon>
        <taxon>Microvirga</taxon>
    </lineage>
</organism>
<dbReference type="PROSITE" id="PS50110">
    <property type="entry name" value="RESPONSE_REGULATORY"/>
    <property type="match status" value="1"/>
</dbReference>
<gene>
    <name evidence="3" type="ORF">BB934_02590</name>
</gene>